<evidence type="ECO:0000313" key="2">
    <source>
        <dbReference type="EMBL" id="KAF3834742.1"/>
    </source>
</evidence>
<feature type="compositionally biased region" description="Basic and acidic residues" evidence="1">
    <location>
        <begin position="37"/>
        <end position="54"/>
    </location>
</feature>
<sequence>MEFGEKREITCCPGARGQSRGDTAVPGAAGRRRDTRLRRGDHRDPISSLREERGSQGPTATSLCDHGEK</sequence>
<comment type="caution">
    <text evidence="2">The sequence shown here is derived from an EMBL/GenBank/DDBJ whole genome shotgun (WGS) entry which is preliminary data.</text>
</comment>
<evidence type="ECO:0000313" key="3">
    <source>
        <dbReference type="Proteomes" id="UP000518266"/>
    </source>
</evidence>
<keyword evidence="3" id="KW-1185">Reference proteome</keyword>
<gene>
    <name evidence="2" type="ORF">F7725_027300</name>
</gene>
<dbReference type="Proteomes" id="UP000518266">
    <property type="component" value="Unassembled WGS sequence"/>
</dbReference>
<name>A0A7J5XCH2_DISMA</name>
<proteinExistence type="predicted"/>
<reference evidence="2 3" key="1">
    <citation type="submission" date="2020-03" db="EMBL/GenBank/DDBJ databases">
        <title>Dissostichus mawsoni Genome sequencing and assembly.</title>
        <authorList>
            <person name="Park H."/>
        </authorList>
    </citation>
    <scope>NUCLEOTIDE SEQUENCE [LARGE SCALE GENOMIC DNA]</scope>
    <source>
        <strain evidence="2">DM0001</strain>
        <tissue evidence="2">Muscle</tissue>
    </source>
</reference>
<protein>
    <submittedName>
        <fullName evidence="2">Uncharacterized protein</fullName>
    </submittedName>
</protein>
<organism evidence="2 3">
    <name type="scientific">Dissostichus mawsoni</name>
    <name type="common">Antarctic cod</name>
    <dbReference type="NCBI Taxonomy" id="36200"/>
    <lineage>
        <taxon>Eukaryota</taxon>
        <taxon>Metazoa</taxon>
        <taxon>Chordata</taxon>
        <taxon>Craniata</taxon>
        <taxon>Vertebrata</taxon>
        <taxon>Euteleostomi</taxon>
        <taxon>Actinopterygii</taxon>
        <taxon>Neopterygii</taxon>
        <taxon>Teleostei</taxon>
        <taxon>Neoteleostei</taxon>
        <taxon>Acanthomorphata</taxon>
        <taxon>Eupercaria</taxon>
        <taxon>Perciformes</taxon>
        <taxon>Notothenioidei</taxon>
        <taxon>Nototheniidae</taxon>
        <taxon>Dissostichus</taxon>
    </lineage>
</organism>
<dbReference type="AlphaFoldDB" id="A0A7J5XCH2"/>
<accession>A0A7J5XCH2</accession>
<evidence type="ECO:0000256" key="1">
    <source>
        <dbReference type="SAM" id="MobiDB-lite"/>
    </source>
</evidence>
<dbReference type="EMBL" id="JAAKFY010000025">
    <property type="protein sequence ID" value="KAF3834742.1"/>
    <property type="molecule type" value="Genomic_DNA"/>
</dbReference>
<feature type="region of interest" description="Disordered" evidence="1">
    <location>
        <begin position="1"/>
        <end position="69"/>
    </location>
</feature>